<name>A0ABT6YX82_9BACT</name>
<protein>
    <submittedName>
        <fullName evidence="1">Acylneuraminate cytidylyltransferase family protein</fullName>
        <ecNumber evidence="1">2.7.7.-</ecNumber>
    </submittedName>
</protein>
<dbReference type="CDD" id="cd02513">
    <property type="entry name" value="CMP-NeuAc_Synthase"/>
    <property type="match status" value="1"/>
</dbReference>
<dbReference type="SUPFAM" id="SSF53448">
    <property type="entry name" value="Nucleotide-diphospho-sugar transferases"/>
    <property type="match status" value="1"/>
</dbReference>
<evidence type="ECO:0000313" key="1">
    <source>
        <dbReference type="EMBL" id="MDI9873370.1"/>
    </source>
</evidence>
<keyword evidence="1" id="KW-0808">Transferase</keyword>
<organism evidence="1 2">
    <name type="scientific">Flectobacillus rivi</name>
    <dbReference type="NCBI Taxonomy" id="2984209"/>
    <lineage>
        <taxon>Bacteria</taxon>
        <taxon>Pseudomonadati</taxon>
        <taxon>Bacteroidota</taxon>
        <taxon>Cytophagia</taxon>
        <taxon>Cytophagales</taxon>
        <taxon>Flectobacillaceae</taxon>
        <taxon>Flectobacillus</taxon>
    </lineage>
</organism>
<dbReference type="PANTHER" id="PTHR21485:SF6">
    <property type="entry name" value="N-ACYLNEURAMINATE CYTIDYLYLTRANSFERASE-RELATED"/>
    <property type="match status" value="1"/>
</dbReference>
<accession>A0ABT6YX82</accession>
<dbReference type="InterPro" id="IPR003329">
    <property type="entry name" value="Cytidylyl_trans"/>
</dbReference>
<dbReference type="PANTHER" id="PTHR21485">
    <property type="entry name" value="HAD SUPERFAMILY MEMBERS CMAS AND KDSC"/>
    <property type="match status" value="1"/>
</dbReference>
<dbReference type="Proteomes" id="UP001225761">
    <property type="component" value="Unassembled WGS sequence"/>
</dbReference>
<dbReference type="Gene3D" id="3.90.550.10">
    <property type="entry name" value="Spore Coat Polysaccharide Biosynthesis Protein SpsA, Chain A"/>
    <property type="match status" value="1"/>
</dbReference>
<reference evidence="1 2" key="1">
    <citation type="submission" date="2023-05" db="EMBL/GenBank/DDBJ databases">
        <title>Novel species of genus Flectobacillus isolated from stream in China.</title>
        <authorList>
            <person name="Lu H."/>
        </authorList>
    </citation>
    <scope>NUCLEOTIDE SEQUENCE [LARGE SCALE GENOMIC DNA]</scope>
    <source>
        <strain evidence="1 2">LFS242W</strain>
    </source>
</reference>
<dbReference type="EC" id="2.7.7.-" evidence="1"/>
<keyword evidence="1" id="KW-0548">Nucleotidyltransferase</keyword>
<evidence type="ECO:0000313" key="2">
    <source>
        <dbReference type="Proteomes" id="UP001225761"/>
    </source>
</evidence>
<comment type="caution">
    <text evidence="1">The sequence shown here is derived from an EMBL/GenBank/DDBJ whole genome shotgun (WGS) entry which is preliminary data.</text>
</comment>
<gene>
    <name evidence="1" type="ORF">QM481_02470</name>
</gene>
<dbReference type="EMBL" id="JASHIE010000001">
    <property type="protein sequence ID" value="MDI9873370.1"/>
    <property type="molecule type" value="Genomic_DNA"/>
</dbReference>
<dbReference type="Pfam" id="PF02348">
    <property type="entry name" value="CTP_transf_3"/>
    <property type="match status" value="1"/>
</dbReference>
<dbReference type="GO" id="GO:0016779">
    <property type="term" value="F:nucleotidyltransferase activity"/>
    <property type="evidence" value="ECO:0007669"/>
    <property type="project" value="UniProtKB-KW"/>
</dbReference>
<proteinExistence type="predicted"/>
<keyword evidence="2" id="KW-1185">Reference proteome</keyword>
<dbReference type="InterPro" id="IPR050793">
    <property type="entry name" value="CMP-NeuNAc_synthase"/>
</dbReference>
<dbReference type="RefSeq" id="WP_283380531.1">
    <property type="nucleotide sequence ID" value="NZ_JASHIE010000001.1"/>
</dbReference>
<dbReference type="InterPro" id="IPR029044">
    <property type="entry name" value="Nucleotide-diphossugar_trans"/>
</dbReference>
<sequence>MKNKISFFLPTRKGSERVINKNTRDFAGISGGILKIKLEQLLKVESVHEIIVSTNDPDTISVADSFNSQKIKIVERPEHLCLSSTNIEEFINYIPSIINSEHIFWVHATAPFVTEYDYELAVKQYWNVLASQEFDSLFSVTKIQQFLWDEESKMCINHDRSQVKWPRTQDLKPLYEINHAFYINSVSNYYKYSDRIGLNPAFFVLDKIKSFDIDWEDDFKLAEIIYEKYFKV</sequence>